<dbReference type="PANTHER" id="PTHR47966">
    <property type="entry name" value="BETA-SITE APP-CLEAVING ENZYME, ISOFORM A-RELATED"/>
    <property type="match status" value="1"/>
</dbReference>
<evidence type="ECO:0000259" key="2">
    <source>
        <dbReference type="Pfam" id="PF00026"/>
    </source>
</evidence>
<comment type="similarity">
    <text evidence="1">Belongs to the peptidase A1 family.</text>
</comment>
<dbReference type="Proteomes" id="UP001196413">
    <property type="component" value="Unassembled WGS sequence"/>
</dbReference>
<feature type="domain" description="Peptidase A1" evidence="2">
    <location>
        <begin position="46"/>
        <end position="98"/>
    </location>
</feature>
<comment type="caution">
    <text evidence="3">The sequence shown here is derived from an EMBL/GenBank/DDBJ whole genome shotgun (WGS) entry which is preliminary data.</text>
</comment>
<sequence>MVSPDSTDASLIARSRCRSRVKTPRSNSSTEMDGAKGRSSLILFLLEFNHQLNANPGLITFGAIDTVNCHSDINYVPLTSETYWQFAIDGFSIGNYSEHKIEQVVAL</sequence>
<organism evidence="3 4">
    <name type="scientific">Parelaphostrongylus tenuis</name>
    <name type="common">Meningeal worm</name>
    <dbReference type="NCBI Taxonomy" id="148309"/>
    <lineage>
        <taxon>Eukaryota</taxon>
        <taxon>Metazoa</taxon>
        <taxon>Ecdysozoa</taxon>
        <taxon>Nematoda</taxon>
        <taxon>Chromadorea</taxon>
        <taxon>Rhabditida</taxon>
        <taxon>Rhabditina</taxon>
        <taxon>Rhabditomorpha</taxon>
        <taxon>Strongyloidea</taxon>
        <taxon>Metastrongylidae</taxon>
        <taxon>Parelaphostrongylus</taxon>
    </lineage>
</organism>
<dbReference type="InterPro" id="IPR033121">
    <property type="entry name" value="PEPTIDASE_A1"/>
</dbReference>
<dbReference type="AlphaFoldDB" id="A0AAD5R6C9"/>
<dbReference type="PANTHER" id="PTHR47966:SF8">
    <property type="entry name" value="ASPARTIC PROTEASE 1-RELATED"/>
    <property type="match status" value="1"/>
</dbReference>
<name>A0AAD5R6C9_PARTN</name>
<dbReference type="GO" id="GO:0006508">
    <property type="term" value="P:proteolysis"/>
    <property type="evidence" value="ECO:0007669"/>
    <property type="project" value="InterPro"/>
</dbReference>
<dbReference type="GO" id="GO:0004190">
    <property type="term" value="F:aspartic-type endopeptidase activity"/>
    <property type="evidence" value="ECO:0007669"/>
    <property type="project" value="InterPro"/>
</dbReference>
<dbReference type="InterPro" id="IPR021109">
    <property type="entry name" value="Peptidase_aspartic_dom_sf"/>
</dbReference>
<dbReference type="Pfam" id="PF00026">
    <property type="entry name" value="Asp"/>
    <property type="match status" value="1"/>
</dbReference>
<gene>
    <name evidence="3" type="ORF">KIN20_032259</name>
</gene>
<evidence type="ECO:0000313" key="3">
    <source>
        <dbReference type="EMBL" id="KAJ1370525.1"/>
    </source>
</evidence>
<dbReference type="EMBL" id="JAHQIW010006790">
    <property type="protein sequence ID" value="KAJ1370525.1"/>
    <property type="molecule type" value="Genomic_DNA"/>
</dbReference>
<evidence type="ECO:0000256" key="1">
    <source>
        <dbReference type="ARBA" id="ARBA00007447"/>
    </source>
</evidence>
<evidence type="ECO:0000313" key="4">
    <source>
        <dbReference type="Proteomes" id="UP001196413"/>
    </source>
</evidence>
<reference evidence="3" key="1">
    <citation type="submission" date="2021-06" db="EMBL/GenBank/DDBJ databases">
        <title>Parelaphostrongylus tenuis whole genome reference sequence.</title>
        <authorList>
            <person name="Garwood T.J."/>
            <person name="Larsen P.A."/>
            <person name="Fountain-Jones N.M."/>
            <person name="Garbe J.R."/>
            <person name="Macchietto M.G."/>
            <person name="Kania S.A."/>
            <person name="Gerhold R.W."/>
            <person name="Richards J.E."/>
            <person name="Wolf T.M."/>
        </authorList>
    </citation>
    <scope>NUCLEOTIDE SEQUENCE</scope>
    <source>
        <strain evidence="3">MNPRO001-30</strain>
        <tissue evidence="3">Meninges</tissue>
    </source>
</reference>
<protein>
    <recommendedName>
        <fullName evidence="2">Peptidase A1 domain-containing protein</fullName>
    </recommendedName>
</protein>
<keyword evidence="4" id="KW-1185">Reference proteome</keyword>
<dbReference type="Gene3D" id="2.40.70.10">
    <property type="entry name" value="Acid Proteases"/>
    <property type="match status" value="1"/>
</dbReference>
<proteinExistence type="inferred from homology"/>
<dbReference type="GO" id="GO:0005764">
    <property type="term" value="C:lysosome"/>
    <property type="evidence" value="ECO:0007669"/>
    <property type="project" value="TreeGrafter"/>
</dbReference>
<dbReference type="InterPro" id="IPR001461">
    <property type="entry name" value="Aspartic_peptidase_A1"/>
</dbReference>
<accession>A0AAD5R6C9</accession>
<dbReference type="SUPFAM" id="SSF50630">
    <property type="entry name" value="Acid proteases"/>
    <property type="match status" value="1"/>
</dbReference>